<evidence type="ECO:0000313" key="2">
    <source>
        <dbReference type="EMBL" id="CAG7556801.1"/>
    </source>
</evidence>
<accession>A0A8J2ILA4</accession>
<organism evidence="2 3">
    <name type="scientific">Fusarium equiseti</name>
    <name type="common">Fusarium scirpi</name>
    <dbReference type="NCBI Taxonomy" id="61235"/>
    <lineage>
        <taxon>Eukaryota</taxon>
        <taxon>Fungi</taxon>
        <taxon>Dikarya</taxon>
        <taxon>Ascomycota</taxon>
        <taxon>Pezizomycotina</taxon>
        <taxon>Sordariomycetes</taxon>
        <taxon>Hypocreomycetidae</taxon>
        <taxon>Hypocreales</taxon>
        <taxon>Nectriaceae</taxon>
        <taxon>Fusarium</taxon>
        <taxon>Fusarium incarnatum-equiseti species complex</taxon>
    </lineage>
</organism>
<dbReference type="EMBL" id="CAJSTJ010000111">
    <property type="protein sequence ID" value="CAG7556801.1"/>
    <property type="molecule type" value="Genomic_DNA"/>
</dbReference>
<evidence type="ECO:0000256" key="1">
    <source>
        <dbReference type="SAM" id="MobiDB-lite"/>
    </source>
</evidence>
<evidence type="ECO:0000313" key="3">
    <source>
        <dbReference type="Proteomes" id="UP000693738"/>
    </source>
</evidence>
<dbReference type="Proteomes" id="UP000693738">
    <property type="component" value="Unassembled WGS sequence"/>
</dbReference>
<dbReference type="AlphaFoldDB" id="A0A8J2ILA4"/>
<sequence>MSPELREFPGLTISRTSPSFNRSLTIARRRRPPPTLSRALDAQLRSSIKMEPFLHQLPDARDRLLRRFRLGDVRPPLLRTNGNRALIEIQRLQQRHGQGLGQQQPRRSQRQWKDIRHKFLEGGDEDEE</sequence>
<feature type="compositionally biased region" description="Polar residues" evidence="1">
    <location>
        <begin position="13"/>
        <end position="24"/>
    </location>
</feature>
<feature type="region of interest" description="Disordered" evidence="1">
    <location>
        <begin position="1"/>
        <end position="37"/>
    </location>
</feature>
<proteinExistence type="predicted"/>
<reference evidence="2" key="1">
    <citation type="submission" date="2021-05" db="EMBL/GenBank/DDBJ databases">
        <authorList>
            <person name="Khan N."/>
        </authorList>
    </citation>
    <scope>NUCLEOTIDE SEQUENCE</scope>
</reference>
<name>A0A8J2ILA4_FUSEQ</name>
<protein>
    <submittedName>
        <fullName evidence="2">Uncharacterized protein</fullName>
    </submittedName>
</protein>
<gene>
    <name evidence="2" type="ORF">FEQUK3_LOCUS2592</name>
</gene>
<comment type="caution">
    <text evidence="2">The sequence shown here is derived from an EMBL/GenBank/DDBJ whole genome shotgun (WGS) entry which is preliminary data.</text>
</comment>